<dbReference type="InterPro" id="IPR005182">
    <property type="entry name" value="YdbS-like_PH"/>
</dbReference>
<feature type="transmembrane region" description="Helical" evidence="2">
    <location>
        <begin position="402"/>
        <end position="420"/>
    </location>
</feature>
<feature type="transmembrane region" description="Helical" evidence="2">
    <location>
        <begin position="47"/>
        <end position="64"/>
    </location>
</feature>
<feature type="domain" description="YdbS-like PH" evidence="3">
    <location>
        <begin position="278"/>
        <end position="349"/>
    </location>
</feature>
<reference evidence="4 5" key="2">
    <citation type="submission" date="2014-05" db="EMBL/GenBank/DDBJ databases">
        <title>Draft genome sequence of Halobacillus karajensis HK-03.</title>
        <authorList>
            <person name="Khelaifia S."/>
            <person name="Croce O."/>
            <person name="Lagier J.C."/>
            <person name="Raoult D."/>
        </authorList>
    </citation>
    <scope>NUCLEOTIDE SEQUENCE [LARGE SCALE GENOMIC DNA]</scope>
    <source>
        <strain evidence="4 5">HD-03</strain>
    </source>
</reference>
<accession>A0A024P7W5</accession>
<proteinExistence type="predicted"/>
<dbReference type="PANTHER" id="PTHR34473">
    <property type="entry name" value="UPF0699 TRANSMEMBRANE PROTEIN YDBS"/>
    <property type="match status" value="1"/>
</dbReference>
<dbReference type="RefSeq" id="WP_035510358.1">
    <property type="nucleotide sequence ID" value="NZ_CCDH010000002.1"/>
</dbReference>
<evidence type="ECO:0000259" key="3">
    <source>
        <dbReference type="Pfam" id="PF03703"/>
    </source>
</evidence>
<reference evidence="5" key="1">
    <citation type="submission" date="2014-03" db="EMBL/GenBank/DDBJ databases">
        <authorList>
            <person name="Urmite Genomes U."/>
        </authorList>
    </citation>
    <scope>NUCLEOTIDE SEQUENCE [LARGE SCALE GENOMIC DNA]</scope>
    <source>
        <strain evidence="5">HD-03</strain>
    </source>
</reference>
<evidence type="ECO:0000256" key="2">
    <source>
        <dbReference type="SAM" id="Phobius"/>
    </source>
</evidence>
<dbReference type="AlphaFoldDB" id="A0A024P7W5"/>
<dbReference type="Proteomes" id="UP000028868">
    <property type="component" value="Unassembled WGS sequence"/>
</dbReference>
<feature type="transmembrane region" description="Helical" evidence="2">
    <location>
        <begin position="205"/>
        <end position="224"/>
    </location>
</feature>
<gene>
    <name evidence="4" type="ORF">BN983_03345</name>
</gene>
<evidence type="ECO:0000313" key="4">
    <source>
        <dbReference type="EMBL" id="CDQ25040.1"/>
    </source>
</evidence>
<feature type="domain" description="YdbS-like PH" evidence="3">
    <location>
        <begin position="64"/>
        <end position="144"/>
    </location>
</feature>
<keyword evidence="2" id="KW-0472">Membrane</keyword>
<keyword evidence="2" id="KW-0812">Transmembrane</keyword>
<keyword evidence="5" id="KW-1185">Reference proteome</keyword>
<sequence length="517" mass="59489">MEASRRFHPFMMVFEMGRLIKNSLFFFVFLFIIKGGSDSWMFFYGRYALVGLFIFSLISIPIKWKSRTYTLEEKTLQITRRYLTTTKQTVPYSKVQHVKRKNTWLHRMFRVTSLTLETSVQGEESSIKFPALDVSEADKIERKIEHKKGEQPSSEFHPTASESAEKGMNVLGETTKIDTDEVDGEKVDRAVHFTSSKKEIIKASFTSFSFLAIIPLGASLLSKMEDFHWESKTEGVLSTILDSVLLTVFAVTVFILAAVVLGIGRTIVKYGKYEIASDPDKIYITKGFVDESYFSITKEKVQAVLIEQTFMKRLMGLAGVKLICAGGSEEDTDVSSLYPFLPVDRAHLLIEELLPGYKVQGHMERLPKQAFWVRLLRVSWLGIISTVILFFVKPDPFGFESFWVMASVLLFVFIGVSRILNYYHSKYVMDESAIQFQFGGFTSHLFLTKREKLLEVMVSRNLFQKKLGLASVNMVNRENPVRHTSMDDVPNAWASEFYEWYRKRENKIRGENKRRAL</sequence>
<dbReference type="Pfam" id="PF03703">
    <property type="entry name" value="bPH_2"/>
    <property type="match status" value="3"/>
</dbReference>
<dbReference type="PIRSF" id="PIRSF026631">
    <property type="entry name" value="UCP026631"/>
    <property type="match status" value="1"/>
</dbReference>
<keyword evidence="2" id="KW-1133">Transmembrane helix</keyword>
<feature type="transmembrane region" description="Helical" evidence="2">
    <location>
        <begin position="244"/>
        <end position="263"/>
    </location>
</feature>
<name>A0A024P7W5_9BACI</name>
<dbReference type="InterPro" id="IPR014529">
    <property type="entry name" value="UCP026631"/>
</dbReference>
<organism evidence="4 5">
    <name type="scientific">Halobacillus karajensis</name>
    <dbReference type="NCBI Taxonomy" id="195088"/>
    <lineage>
        <taxon>Bacteria</taxon>
        <taxon>Bacillati</taxon>
        <taxon>Bacillota</taxon>
        <taxon>Bacilli</taxon>
        <taxon>Bacillales</taxon>
        <taxon>Bacillaceae</taxon>
        <taxon>Halobacillus</taxon>
    </lineage>
</organism>
<evidence type="ECO:0000313" key="5">
    <source>
        <dbReference type="Proteomes" id="UP000028868"/>
    </source>
</evidence>
<comment type="caution">
    <text evidence="4">The sequence shown here is derived from an EMBL/GenBank/DDBJ whole genome shotgun (WGS) entry which is preliminary data.</text>
</comment>
<dbReference type="PANTHER" id="PTHR34473:SF2">
    <property type="entry name" value="UPF0699 TRANSMEMBRANE PROTEIN YDBT"/>
    <property type="match status" value="1"/>
</dbReference>
<feature type="region of interest" description="Disordered" evidence="1">
    <location>
        <begin position="145"/>
        <end position="165"/>
    </location>
</feature>
<feature type="compositionally biased region" description="Polar residues" evidence="1">
    <location>
        <begin position="151"/>
        <end position="162"/>
    </location>
</feature>
<dbReference type="EMBL" id="CCDI010000004">
    <property type="protein sequence ID" value="CDQ25040.1"/>
    <property type="molecule type" value="Genomic_DNA"/>
</dbReference>
<feature type="transmembrane region" description="Helical" evidence="2">
    <location>
        <begin position="371"/>
        <end position="390"/>
    </location>
</feature>
<protein>
    <submittedName>
        <fullName evidence="4">Bacterial membrane flanked domain protein</fullName>
    </submittedName>
</protein>
<feature type="domain" description="YdbS-like PH" evidence="3">
    <location>
        <begin position="422"/>
        <end position="500"/>
    </location>
</feature>
<evidence type="ECO:0000256" key="1">
    <source>
        <dbReference type="SAM" id="MobiDB-lite"/>
    </source>
</evidence>